<name>A0ABS4DLV9_9GAMM</name>
<proteinExistence type="predicted"/>
<sequence>MVVFLRSRRRLRCLCTWALFAWLMLAVAPFVAWPQMVSAQQAPTPHTHASMAMDDAGCCNHYAGQPDRSATPTCHCASLPCSGMLPCSADGLAALPLIRAGYAPPRPIAAPLSGFAPPLRPPLA</sequence>
<organism evidence="1 2">
    <name type="scientific">Frateuria flava</name>
    <dbReference type="NCBI Taxonomy" id="2821489"/>
    <lineage>
        <taxon>Bacteria</taxon>
        <taxon>Pseudomonadati</taxon>
        <taxon>Pseudomonadota</taxon>
        <taxon>Gammaproteobacteria</taxon>
        <taxon>Lysobacterales</taxon>
        <taxon>Rhodanobacteraceae</taxon>
        <taxon>Frateuria</taxon>
    </lineage>
</organism>
<keyword evidence="2" id="KW-1185">Reference proteome</keyword>
<dbReference type="RefSeq" id="WP_209618044.1">
    <property type="nucleotide sequence ID" value="NZ_JAGJRS010000014.1"/>
</dbReference>
<evidence type="ECO:0000313" key="1">
    <source>
        <dbReference type="EMBL" id="MBP1474036.1"/>
    </source>
</evidence>
<reference evidence="1 2" key="1">
    <citation type="submission" date="2021-04" db="EMBL/GenBank/DDBJ databases">
        <authorList>
            <person name="Huq M.A."/>
        </authorList>
    </citation>
    <scope>NUCLEOTIDE SEQUENCE [LARGE SCALE GENOMIC DNA]</scope>
    <source>
        <strain evidence="1 2">MAH-13</strain>
    </source>
</reference>
<comment type="caution">
    <text evidence="1">The sequence shown here is derived from an EMBL/GenBank/DDBJ whole genome shotgun (WGS) entry which is preliminary data.</text>
</comment>
<dbReference type="Proteomes" id="UP000823790">
    <property type="component" value="Unassembled WGS sequence"/>
</dbReference>
<dbReference type="EMBL" id="JAGJRS010000014">
    <property type="protein sequence ID" value="MBP1474036.1"/>
    <property type="molecule type" value="Genomic_DNA"/>
</dbReference>
<protein>
    <submittedName>
        <fullName evidence="1">Uncharacterized protein</fullName>
    </submittedName>
</protein>
<accession>A0ABS4DLV9</accession>
<gene>
    <name evidence="1" type="ORF">J7I44_06975</name>
</gene>
<evidence type="ECO:0000313" key="2">
    <source>
        <dbReference type="Proteomes" id="UP000823790"/>
    </source>
</evidence>